<dbReference type="EMBL" id="JAHUZE010000001">
    <property type="protein sequence ID" value="MBV7377918.1"/>
    <property type="molecule type" value="Genomic_DNA"/>
</dbReference>
<feature type="domain" description="Peptidoglycan binding-like" evidence="3">
    <location>
        <begin position="170"/>
        <end position="222"/>
    </location>
</feature>
<dbReference type="Pfam" id="PF13365">
    <property type="entry name" value="Trypsin_2"/>
    <property type="match status" value="1"/>
</dbReference>
<feature type="signal peptide" evidence="2">
    <location>
        <begin position="1"/>
        <end position="22"/>
    </location>
</feature>
<evidence type="ECO:0000313" key="4">
    <source>
        <dbReference type="EMBL" id="MBV7377918.1"/>
    </source>
</evidence>
<organism evidence="4 5">
    <name type="scientific">Maritimibacter dapengensis</name>
    <dbReference type="NCBI Taxonomy" id="2836868"/>
    <lineage>
        <taxon>Bacteria</taxon>
        <taxon>Pseudomonadati</taxon>
        <taxon>Pseudomonadota</taxon>
        <taxon>Alphaproteobacteria</taxon>
        <taxon>Rhodobacterales</taxon>
        <taxon>Roseobacteraceae</taxon>
        <taxon>Maritimibacter</taxon>
    </lineage>
</organism>
<evidence type="ECO:0000256" key="1">
    <source>
        <dbReference type="SAM" id="MobiDB-lite"/>
    </source>
</evidence>
<dbReference type="RefSeq" id="WP_218390781.1">
    <property type="nucleotide sequence ID" value="NZ_JAHUZE010000001.1"/>
</dbReference>
<proteinExistence type="predicted"/>
<dbReference type="InterPro" id="IPR002477">
    <property type="entry name" value="Peptidoglycan-bd-like"/>
</dbReference>
<feature type="region of interest" description="Disordered" evidence="1">
    <location>
        <begin position="112"/>
        <end position="150"/>
    </location>
</feature>
<sequence length="594" mass="63148">MTRIFSAIVMAATMLWGAAAMAQDDFWVQLEANATLAAAEASTRAYDERLDNVVGFRLGASGWYATALGPFTEQDATNTLLTLLRANAVPRDAYVSDGGAYSQQFWPVGANTLPATPTETPDTIAEEPTETPAAEPEVALTTPEPEPEPVIVNPEETRAEALQSERLLEREAREALQVALQFDGFYESAIDGDFGPGTRNAMAQWQAAKGYEATGVLTSRQREELMTDYQDVFDSLGLASIIDRDAGIEIIIPAAMVEFDRYEAPFAHYEGDDGVRVVLISQSGGQSTLYGLYDILQSLEVVPSEGERQRRESDFTINGADSRIVSYTHAAIVDGAVKGYMLIWPRGDEKRRNIALEAMQESFTSTGPTVLDDNAGLDVAMQSVDLVSGLEIRRADRARTGFYVGSGGIVLTTADAVAGCSQVTLDESYPAQVTATDDTLGVALLTPEQALAPLAVAALSTSEPRIQSELAVAGFSFGGRLSSATLTFGKLADVRGLDGEDSVFRLDLDAQDGDAGGPVLDDSGAVLGMLQSDGTDPARQFPDEVSFAAKASALAAFLSENGVDVAAMDSAQALSPHALSVKAADMSVLVSCWE</sequence>
<keyword evidence="5" id="KW-1185">Reference proteome</keyword>
<gene>
    <name evidence="4" type="ORF">KJP28_03195</name>
</gene>
<accession>A0ABS6SY83</accession>
<keyword evidence="2" id="KW-0732">Signal</keyword>
<feature type="compositionally biased region" description="Low complexity" evidence="1">
    <location>
        <begin position="114"/>
        <end position="123"/>
    </location>
</feature>
<dbReference type="Pfam" id="PF01471">
    <property type="entry name" value="PG_binding_1"/>
    <property type="match status" value="1"/>
</dbReference>
<evidence type="ECO:0000256" key="2">
    <source>
        <dbReference type="SAM" id="SignalP"/>
    </source>
</evidence>
<name>A0ABS6SY83_9RHOB</name>
<reference evidence="4 5" key="1">
    <citation type="submission" date="2021-05" db="EMBL/GenBank/DDBJ databases">
        <title>Culturable bacteria isolated from Daya Bay.</title>
        <authorList>
            <person name="Zheng W."/>
            <person name="Yu S."/>
            <person name="Huang Y."/>
        </authorList>
    </citation>
    <scope>NUCLEOTIDE SEQUENCE [LARGE SCALE GENOMIC DNA]</scope>
    <source>
        <strain evidence="4 5">DP4N28-5</strain>
    </source>
</reference>
<evidence type="ECO:0000313" key="5">
    <source>
        <dbReference type="Proteomes" id="UP000756530"/>
    </source>
</evidence>
<comment type="caution">
    <text evidence="4">The sequence shown here is derived from an EMBL/GenBank/DDBJ whole genome shotgun (WGS) entry which is preliminary data.</text>
</comment>
<evidence type="ECO:0000259" key="3">
    <source>
        <dbReference type="Pfam" id="PF01471"/>
    </source>
</evidence>
<feature type="compositionally biased region" description="Low complexity" evidence="1">
    <location>
        <begin position="130"/>
        <end position="150"/>
    </location>
</feature>
<protein>
    <submittedName>
        <fullName evidence="4">Trypsin-like peptidase domain-containing protein</fullName>
    </submittedName>
</protein>
<dbReference type="Proteomes" id="UP000756530">
    <property type="component" value="Unassembled WGS sequence"/>
</dbReference>
<feature type="chain" id="PRO_5047133833" evidence="2">
    <location>
        <begin position="23"/>
        <end position="594"/>
    </location>
</feature>